<evidence type="ECO:0000313" key="1">
    <source>
        <dbReference type="EMBL" id="ARN74831.1"/>
    </source>
</evidence>
<reference evidence="1 2" key="1">
    <citation type="submission" date="2016-11" db="EMBL/GenBank/DDBJ databases">
        <title>Trade-off between light-utilization and light-protection in marine flavobacteria.</title>
        <authorList>
            <person name="Kumagai Y."/>
        </authorList>
    </citation>
    <scope>NUCLEOTIDE SEQUENCE [LARGE SCALE GENOMIC DNA]</scope>
    <source>
        <strain evidence="1 2">NBRC 107125</strain>
    </source>
</reference>
<dbReference type="KEGG" id="osg:BST96_12315"/>
<protein>
    <submittedName>
        <fullName evidence="1">Uncharacterized protein</fullName>
    </submittedName>
</protein>
<dbReference type="AlphaFoldDB" id="A0A1X9NCE5"/>
<dbReference type="EMBL" id="CP019343">
    <property type="protein sequence ID" value="ARN74831.1"/>
    <property type="molecule type" value="Genomic_DNA"/>
</dbReference>
<proteinExistence type="predicted"/>
<keyword evidence="2" id="KW-1185">Reference proteome</keyword>
<name>A0A1X9NCE5_9GAMM</name>
<sequence length="128" mass="14136">MKISMTSRFFLQKMPATKSLAMAGIFAGLVSLNPALQATEHSTIFQDCLLEGKVVADKASDGSNIVRIDFYKAQPYKPESRCIIDGTLEFKQPKGSLIENLSEGSVVQYHYIKTQDGKTSWQLVGAFI</sequence>
<dbReference type="Proteomes" id="UP000193450">
    <property type="component" value="Chromosome"/>
</dbReference>
<organism evidence="1 2">
    <name type="scientific">Oceanicoccus sagamiensis</name>
    <dbReference type="NCBI Taxonomy" id="716816"/>
    <lineage>
        <taxon>Bacteria</taxon>
        <taxon>Pseudomonadati</taxon>
        <taxon>Pseudomonadota</taxon>
        <taxon>Gammaproteobacteria</taxon>
        <taxon>Cellvibrionales</taxon>
        <taxon>Spongiibacteraceae</taxon>
        <taxon>Oceanicoccus</taxon>
    </lineage>
</organism>
<accession>A0A1X9NCE5</accession>
<gene>
    <name evidence="1" type="ORF">BST96_12315</name>
</gene>
<evidence type="ECO:0000313" key="2">
    <source>
        <dbReference type="Proteomes" id="UP000193450"/>
    </source>
</evidence>